<dbReference type="Proteomes" id="UP000000763">
    <property type="component" value="Chromosome 1"/>
</dbReference>
<accession>C7IXS7</accession>
<protein>
    <submittedName>
        <fullName evidence="1">Os01g0978500 protein</fullName>
    </submittedName>
</protein>
<proteinExistence type="predicted"/>
<reference evidence="1 2" key="1">
    <citation type="journal article" date="2005" name="Nature">
        <title>The map-based sequence of the rice genome.</title>
        <authorList>
            <consortium name="International rice genome sequencing project (IRGSP)"/>
            <person name="Matsumoto T."/>
            <person name="Wu J."/>
            <person name="Kanamori H."/>
            <person name="Katayose Y."/>
            <person name="Fujisawa M."/>
            <person name="Namiki N."/>
            <person name="Mizuno H."/>
            <person name="Yamamoto K."/>
            <person name="Antonio B.A."/>
            <person name="Baba T."/>
            <person name="Sakata K."/>
            <person name="Nagamura Y."/>
            <person name="Aoki H."/>
            <person name="Arikawa K."/>
            <person name="Arita K."/>
            <person name="Bito T."/>
            <person name="Chiden Y."/>
            <person name="Fujitsuka N."/>
            <person name="Fukunaka R."/>
            <person name="Hamada M."/>
            <person name="Harada C."/>
            <person name="Hayashi A."/>
            <person name="Hijishita S."/>
            <person name="Honda M."/>
            <person name="Hosokawa S."/>
            <person name="Ichikawa Y."/>
            <person name="Idonuma A."/>
            <person name="Iijima M."/>
            <person name="Ikeda M."/>
            <person name="Ikeno M."/>
            <person name="Ito K."/>
            <person name="Ito S."/>
            <person name="Ito T."/>
            <person name="Ito Y."/>
            <person name="Ito Y."/>
            <person name="Iwabuchi A."/>
            <person name="Kamiya K."/>
            <person name="Karasawa W."/>
            <person name="Kurita K."/>
            <person name="Katagiri S."/>
            <person name="Kikuta A."/>
            <person name="Kobayashi H."/>
            <person name="Kobayashi N."/>
            <person name="Machita K."/>
            <person name="Maehara T."/>
            <person name="Masukawa M."/>
            <person name="Mizubayashi T."/>
            <person name="Mukai Y."/>
            <person name="Nagasaki H."/>
            <person name="Nagata Y."/>
            <person name="Naito S."/>
            <person name="Nakashima M."/>
            <person name="Nakama Y."/>
            <person name="Nakamichi Y."/>
            <person name="Nakamura M."/>
            <person name="Meguro A."/>
            <person name="Negishi M."/>
            <person name="Ohta I."/>
            <person name="Ohta T."/>
            <person name="Okamoto M."/>
            <person name="Ono N."/>
            <person name="Saji S."/>
            <person name="Sakaguchi M."/>
            <person name="Sakai K."/>
            <person name="Shibata M."/>
            <person name="Shimokawa T."/>
            <person name="Song J."/>
            <person name="Takazaki Y."/>
            <person name="Terasawa K."/>
            <person name="Tsugane M."/>
            <person name="Tsuji K."/>
            <person name="Ueda S."/>
            <person name="Waki K."/>
            <person name="Yamagata H."/>
            <person name="Yamamoto M."/>
            <person name="Yamamoto S."/>
            <person name="Yamane H."/>
            <person name="Yoshiki S."/>
            <person name="Yoshihara R."/>
            <person name="Yukawa K."/>
            <person name="Zhong H."/>
            <person name="Yano M."/>
            <person name="Yuan Q."/>
            <person name="Ouyang S."/>
            <person name="Liu J."/>
            <person name="Jones K.M."/>
            <person name="Gansberger K."/>
            <person name="Moffat K."/>
            <person name="Hill J."/>
            <person name="Bera J."/>
            <person name="Fadrosh D."/>
            <person name="Jin S."/>
            <person name="Johri S."/>
            <person name="Kim M."/>
            <person name="Overton L."/>
            <person name="Reardon M."/>
            <person name="Tsitrin T."/>
            <person name="Vuong H."/>
            <person name="Weaver B."/>
            <person name="Ciecko A."/>
            <person name="Tallon L."/>
            <person name="Jackson J."/>
            <person name="Pai G."/>
            <person name="Aken S.V."/>
            <person name="Utterback T."/>
            <person name="Reidmuller S."/>
            <person name="Feldblyum T."/>
            <person name="Hsiao J."/>
            <person name="Zismann V."/>
            <person name="Iobst S."/>
            <person name="de Vazeille A.R."/>
            <person name="Buell C.R."/>
            <person name="Ying K."/>
            <person name="Li Y."/>
            <person name="Lu T."/>
            <person name="Huang Y."/>
            <person name="Zhao Q."/>
            <person name="Feng Q."/>
            <person name="Zhang L."/>
            <person name="Zhu J."/>
            <person name="Weng Q."/>
            <person name="Mu J."/>
            <person name="Lu Y."/>
            <person name="Fan D."/>
            <person name="Liu Y."/>
            <person name="Guan J."/>
            <person name="Zhang Y."/>
            <person name="Yu S."/>
            <person name="Liu X."/>
            <person name="Zhang Y."/>
            <person name="Hong G."/>
            <person name="Han B."/>
            <person name="Choisne N."/>
            <person name="Demange N."/>
            <person name="Orjeda G."/>
            <person name="Samain S."/>
            <person name="Cattolico L."/>
            <person name="Pelletier E."/>
            <person name="Couloux A."/>
            <person name="Segurens B."/>
            <person name="Wincker P."/>
            <person name="D'Hont A."/>
            <person name="Scarpelli C."/>
            <person name="Weissenbach J."/>
            <person name="Salanoubat M."/>
            <person name="Quetier F."/>
            <person name="Yu Y."/>
            <person name="Kim H.R."/>
            <person name="Rambo T."/>
            <person name="Currie J."/>
            <person name="Collura K."/>
            <person name="Luo M."/>
            <person name="Yang T."/>
            <person name="Ammiraju J.S.S."/>
            <person name="Engler F."/>
            <person name="Soderlund C."/>
            <person name="Wing R.A."/>
            <person name="Palmer L.E."/>
            <person name="de la Bastide M."/>
            <person name="Spiegel L."/>
            <person name="Nascimento L."/>
            <person name="Zutavern T."/>
            <person name="O'Shaughnessy A."/>
            <person name="Dike S."/>
            <person name="Dedhia N."/>
            <person name="Preston R."/>
            <person name="Balija V."/>
            <person name="McCombie W.R."/>
            <person name="Chow T."/>
            <person name="Chen H."/>
            <person name="Chung M."/>
            <person name="Chen C."/>
            <person name="Shaw J."/>
            <person name="Wu H."/>
            <person name="Hsiao K."/>
            <person name="Chao Y."/>
            <person name="Chu M."/>
            <person name="Cheng C."/>
            <person name="Hour A."/>
            <person name="Lee P."/>
            <person name="Lin S."/>
            <person name="Lin Y."/>
            <person name="Liou J."/>
            <person name="Liu S."/>
            <person name="Hsing Y."/>
            <person name="Raghuvanshi S."/>
            <person name="Mohanty A."/>
            <person name="Bharti A.K."/>
            <person name="Gaur A."/>
            <person name="Gupta V."/>
            <person name="Kumar D."/>
            <person name="Ravi V."/>
            <person name="Vij S."/>
            <person name="Kapur A."/>
            <person name="Khurana P."/>
            <person name="Khurana P."/>
            <person name="Khurana J.P."/>
            <person name="Tyagi A.K."/>
            <person name="Gaikwad K."/>
            <person name="Singh A."/>
            <person name="Dalal V."/>
            <person name="Srivastava S."/>
            <person name="Dixit A."/>
            <person name="Pal A.K."/>
            <person name="Ghazi I.A."/>
            <person name="Yadav M."/>
            <person name="Pandit A."/>
            <person name="Bhargava A."/>
            <person name="Sureshbabu K."/>
            <person name="Batra K."/>
            <person name="Sharma T.R."/>
            <person name="Mohapatra T."/>
            <person name="Singh N.K."/>
            <person name="Messing J."/>
            <person name="Nelson A.B."/>
            <person name="Fuks G."/>
            <person name="Kavchok S."/>
            <person name="Keizer G."/>
            <person name="Linton E."/>
            <person name="Llaca V."/>
            <person name="Song R."/>
            <person name="Tanyolac B."/>
            <person name="Young S."/>
            <person name="Ho-Il K."/>
            <person name="Hahn J.H."/>
            <person name="Sangsakoo G."/>
            <person name="Vanavichit A."/>
            <person name="de Mattos Luiz.A.T."/>
            <person name="Zimmer P.D."/>
            <person name="Malone G."/>
            <person name="Dellagostin O."/>
            <person name="de Oliveira A.C."/>
            <person name="Bevan M."/>
            <person name="Bancroft I."/>
            <person name="Minx P."/>
            <person name="Cordum H."/>
            <person name="Wilson R."/>
            <person name="Cheng Z."/>
            <person name="Jin W."/>
            <person name="Jiang J."/>
            <person name="Leong S.A."/>
            <person name="Iwama H."/>
            <person name="Gojobori T."/>
            <person name="Itoh T."/>
            <person name="Niimura Y."/>
            <person name="Fujii Y."/>
            <person name="Habara T."/>
            <person name="Sakai H."/>
            <person name="Sato Y."/>
            <person name="Wilson G."/>
            <person name="Kumar K."/>
            <person name="McCouch S."/>
            <person name="Juretic N."/>
            <person name="Hoen D."/>
            <person name="Wright S."/>
            <person name="Bruskiewich R."/>
            <person name="Bureau T."/>
            <person name="Miyao A."/>
            <person name="Hirochika H."/>
            <person name="Nishikawa T."/>
            <person name="Kadowaki K."/>
            <person name="Sugiura M."/>
            <person name="Burr B."/>
            <person name="Sasaki T."/>
        </authorList>
    </citation>
    <scope>NUCLEOTIDE SEQUENCE [LARGE SCALE GENOMIC DNA]</scope>
    <source>
        <strain evidence="2">cv. Nipponbare</strain>
    </source>
</reference>
<evidence type="ECO:0000313" key="2">
    <source>
        <dbReference type="Proteomes" id="UP000000763"/>
    </source>
</evidence>
<evidence type="ECO:0000313" key="1">
    <source>
        <dbReference type="EMBL" id="BAH91494.1"/>
    </source>
</evidence>
<dbReference type="AlphaFoldDB" id="C7IXS7"/>
<feature type="non-terminal residue" evidence="1">
    <location>
        <position position="1"/>
    </location>
</feature>
<sequence>IWLLQLPGLANGRGEWLPVLSSDESGISDPFACRLRCCNHVDFAVRVERQPQMRLWSAGMTRCVRVCGGNRRIAGLSVHVRRALWMKSSQQRSSSCRFRLFLLHDCILKFATFTFQKDGFMYVSKL</sequence>
<dbReference type="KEGG" id="dosa:Os01g0978500"/>
<dbReference type="EMBL" id="AP008207">
    <property type="protein sequence ID" value="BAH91494.1"/>
    <property type="molecule type" value="Genomic_DNA"/>
</dbReference>
<gene>
    <name evidence="1" type="ordered locus">Os01g0978500</name>
</gene>
<reference evidence="2" key="2">
    <citation type="journal article" date="2008" name="Nucleic Acids Res.">
        <title>The rice annotation project database (RAP-DB): 2008 update.</title>
        <authorList>
            <consortium name="The rice annotation project (RAP)"/>
        </authorList>
    </citation>
    <scope>GENOME REANNOTATION</scope>
    <source>
        <strain evidence="2">cv. Nipponbare</strain>
    </source>
</reference>
<name>C7IXS7_ORYSJ</name>
<organism evidence="1 2">
    <name type="scientific">Oryza sativa subsp. japonica</name>
    <name type="common">Rice</name>
    <dbReference type="NCBI Taxonomy" id="39947"/>
    <lineage>
        <taxon>Eukaryota</taxon>
        <taxon>Viridiplantae</taxon>
        <taxon>Streptophyta</taxon>
        <taxon>Embryophyta</taxon>
        <taxon>Tracheophyta</taxon>
        <taxon>Spermatophyta</taxon>
        <taxon>Magnoliopsida</taxon>
        <taxon>Liliopsida</taxon>
        <taxon>Poales</taxon>
        <taxon>Poaceae</taxon>
        <taxon>BOP clade</taxon>
        <taxon>Oryzoideae</taxon>
        <taxon>Oryzeae</taxon>
        <taxon>Oryzinae</taxon>
        <taxon>Oryza</taxon>
        <taxon>Oryza sativa</taxon>
    </lineage>
</organism>